<protein>
    <recommendedName>
        <fullName evidence="3">Baseplate assembly protein</fullName>
    </recommendedName>
</protein>
<dbReference type="AlphaFoldDB" id="A0A840MS89"/>
<evidence type="ECO:0008006" key="3">
    <source>
        <dbReference type="Google" id="ProtNLM"/>
    </source>
</evidence>
<keyword evidence="2" id="KW-1185">Reference proteome</keyword>
<reference evidence="1 2" key="1">
    <citation type="submission" date="2020-08" db="EMBL/GenBank/DDBJ databases">
        <title>Genomic Encyclopedia of Type Strains, Phase IV (KMG-IV): sequencing the most valuable type-strain genomes for metagenomic binning, comparative biology and taxonomic classification.</title>
        <authorList>
            <person name="Goeker M."/>
        </authorList>
    </citation>
    <scope>NUCLEOTIDE SEQUENCE [LARGE SCALE GENOMIC DNA]</scope>
    <source>
        <strain evidence="1 2">DSM 27165</strain>
    </source>
</reference>
<proteinExistence type="predicted"/>
<comment type="caution">
    <text evidence="1">The sequence shown here is derived from an EMBL/GenBank/DDBJ whole genome shotgun (WGS) entry which is preliminary data.</text>
</comment>
<dbReference type="EMBL" id="JACHHY010000014">
    <property type="protein sequence ID" value="MBB5019143.1"/>
    <property type="molecule type" value="Genomic_DNA"/>
</dbReference>
<organism evidence="1 2">
    <name type="scientific">Chitinivorax tropicus</name>
    <dbReference type="NCBI Taxonomy" id="714531"/>
    <lineage>
        <taxon>Bacteria</taxon>
        <taxon>Pseudomonadati</taxon>
        <taxon>Pseudomonadota</taxon>
        <taxon>Betaproteobacteria</taxon>
        <taxon>Chitinivorax</taxon>
    </lineage>
</organism>
<evidence type="ECO:0000313" key="1">
    <source>
        <dbReference type="EMBL" id="MBB5019143.1"/>
    </source>
</evidence>
<dbReference type="InterPro" id="IPR011749">
    <property type="entry name" value="CHP02243"/>
</dbReference>
<evidence type="ECO:0000313" key="2">
    <source>
        <dbReference type="Proteomes" id="UP000575898"/>
    </source>
</evidence>
<dbReference type="Proteomes" id="UP000575898">
    <property type="component" value="Unassembled WGS sequence"/>
</dbReference>
<gene>
    <name evidence="1" type="ORF">HNQ59_002441</name>
</gene>
<dbReference type="NCBIfam" id="TIGR02243">
    <property type="entry name" value="putative baseplate assembly protein"/>
    <property type="match status" value="1"/>
</dbReference>
<accession>A0A840MS89</accession>
<sequence length="727" mass="78945">MPLPSPILDDRSYAQLAAELKARIPVYNPAWTDHNESDPGITLLELFAFQSENLLFRFNQIPEASYLEYLKLLQIPLLPAQPGRALLSFTADKAAGVSIPRKTITRAGKVEFQTLTETHAWPLSCIAVSRARTDAPTADDESEVHAFVLRTIDALPDELAEQPRVYYSPLLLDPAKLAEPVDFSSAVDGMIWIALLAEDGFDLTAWQKADAQPLLNLGFEPSLPVGGIQTIDPCLGITGLPSPPQLSWQISTAKPLKNSQPQYVNLKVEGDSTRGLTQGGTVRLALPTDKDAIGLPIVDLDLAGAGDFPPLLDDEQQAKVIAWVRVFRRDGSRFGRYRLITVNASEAEQARVADAQYLGDGNGQPGQQYPLSHRPVLPDDAYDQLVVEVEEGGRVGGQWIRYSRVDDFFGSYRESRHVMLDPEAGLLRFGDGLRGRIPQWGERIRVRGYRYGGGVQGNVAAGAISKVDLPGVKVGNLLPAAGGADAEGVEAALARIPGELRRRDRAVTADDFKELARQTPGAQLGRAECLPRFHPQAPEAEAAGVVSVVVWPQHDPDHPNAPMPDAALLRAVCQWLDQRRLVTTELYVLPPTYRKVAVSVAVKVKAGYGIEAVRKWVELVLRQYLAPLPPYGPTGEGWPLGRRVYGPELEAAALQVEGVEFLEGLSVAGWDGSGWINGTVTLTKWEVPELAAITVVDGLPLPAPGEGINPVPPAGVVLPIPVLREEC</sequence>
<dbReference type="RefSeq" id="WP_184039489.1">
    <property type="nucleotide sequence ID" value="NZ_JACHHY010000014.1"/>
</dbReference>
<name>A0A840MS89_9PROT</name>